<evidence type="ECO:0000256" key="1">
    <source>
        <dbReference type="SAM" id="SignalP"/>
    </source>
</evidence>
<protein>
    <recommendedName>
        <fullName evidence="4">DUF333 domain-containing protein</fullName>
    </recommendedName>
</protein>
<proteinExistence type="predicted"/>
<organism evidence="2 3">
    <name type="scientific">Pandoraea iniqua</name>
    <dbReference type="NCBI Taxonomy" id="2508288"/>
    <lineage>
        <taxon>Bacteria</taxon>
        <taxon>Pseudomonadati</taxon>
        <taxon>Pseudomonadota</taxon>
        <taxon>Betaproteobacteria</taxon>
        <taxon>Burkholderiales</taxon>
        <taxon>Burkholderiaceae</taxon>
        <taxon>Pandoraea</taxon>
    </lineage>
</organism>
<evidence type="ECO:0000313" key="3">
    <source>
        <dbReference type="Proteomes" id="UP000333828"/>
    </source>
</evidence>
<name>A0A5E4W4N5_9BURK</name>
<evidence type="ECO:0008006" key="4">
    <source>
        <dbReference type="Google" id="ProtNLM"/>
    </source>
</evidence>
<reference evidence="2 3" key="1">
    <citation type="submission" date="2019-08" db="EMBL/GenBank/DDBJ databases">
        <authorList>
            <person name="Peeters C."/>
        </authorList>
    </citation>
    <scope>NUCLEOTIDE SEQUENCE [LARGE SCALE GENOMIC DNA]</scope>
    <source>
        <strain evidence="2 3">LMG 31115</strain>
    </source>
</reference>
<keyword evidence="3" id="KW-1185">Reference proteome</keyword>
<feature type="chain" id="PRO_5022932942" description="DUF333 domain-containing protein" evidence="1">
    <location>
        <begin position="30"/>
        <end position="124"/>
    </location>
</feature>
<dbReference type="AlphaFoldDB" id="A0A5E4W4N5"/>
<accession>A0A5E4W4N5</accession>
<keyword evidence="1" id="KW-0732">Signal</keyword>
<dbReference type="RefSeq" id="WP_150684743.1">
    <property type="nucleotide sequence ID" value="NZ_CABPSI010000003.1"/>
</dbReference>
<gene>
    <name evidence="2" type="ORF">PIN31115_03050</name>
</gene>
<dbReference type="Proteomes" id="UP000333828">
    <property type="component" value="Unassembled WGS sequence"/>
</dbReference>
<dbReference type="EMBL" id="CABPSI010000003">
    <property type="protein sequence ID" value="VVE19361.1"/>
    <property type="molecule type" value="Genomic_DNA"/>
</dbReference>
<sequence length="124" mass="12511">MAASMNGAIALAGMAGVLTMAFGAVPAYAAGGICNGRSAIITAWPCSENGKTGTCLLWGSDKVRAGAWTDKGAYVLEGPDLSAKSVSYQEACGTGRCARPEMAGCAEPVDAGSPKTQAYRTLSN</sequence>
<evidence type="ECO:0000313" key="2">
    <source>
        <dbReference type="EMBL" id="VVE19361.1"/>
    </source>
</evidence>
<feature type="signal peptide" evidence="1">
    <location>
        <begin position="1"/>
        <end position="29"/>
    </location>
</feature>